<sequence>MVWIVTSLVVFSLLKLLVTSLPSGVVERLFSRYAVHAKVTSDQTNMTFQGRPLDDQQKSKIIQHFNDAIFIERYYIYPGDEERFLHPKEGPAPLTMQTKIGKQDVTLYLFHYDDHVDVVRQFTHKPKKKLTAYRLRSEPLQTSHNMAHA</sequence>
<evidence type="ECO:0008006" key="3">
    <source>
        <dbReference type="Google" id="ProtNLM"/>
    </source>
</evidence>
<organism evidence="1 2">
    <name type="scientific">Bacillus zhangzhouensis</name>
    <dbReference type="NCBI Taxonomy" id="1178540"/>
    <lineage>
        <taxon>Bacteria</taxon>
        <taxon>Bacillati</taxon>
        <taxon>Bacillota</taxon>
        <taxon>Bacilli</taxon>
        <taxon>Bacillales</taxon>
        <taxon>Bacillaceae</taxon>
        <taxon>Bacillus</taxon>
    </lineage>
</organism>
<dbReference type="Pfam" id="PF10787">
    <property type="entry name" value="YfmQ"/>
    <property type="match status" value="1"/>
</dbReference>
<dbReference type="OrthoDB" id="2718899at2"/>
<dbReference type="Proteomes" id="UP000028091">
    <property type="component" value="Unassembled WGS sequence"/>
</dbReference>
<evidence type="ECO:0000313" key="2">
    <source>
        <dbReference type="Proteomes" id="UP000028091"/>
    </source>
</evidence>
<dbReference type="InterPro" id="IPR019723">
    <property type="entry name" value="Uncharacterised_YfmQ"/>
</dbReference>
<accession>A0A081LD87</accession>
<proteinExistence type="predicted"/>
<name>A0A081LD87_9BACI</name>
<dbReference type="EMBL" id="JOTP01000005">
    <property type="protein sequence ID" value="KEP27213.1"/>
    <property type="molecule type" value="Genomic_DNA"/>
</dbReference>
<evidence type="ECO:0000313" key="1">
    <source>
        <dbReference type="EMBL" id="KEP27213.1"/>
    </source>
</evidence>
<dbReference type="eggNOG" id="ENOG5032NCS">
    <property type="taxonomic scope" value="Bacteria"/>
</dbReference>
<dbReference type="RefSeq" id="WP_034319851.1">
    <property type="nucleotide sequence ID" value="NZ_JBCMYH010000014.1"/>
</dbReference>
<reference evidence="1 2" key="1">
    <citation type="submission" date="2012-09" db="EMBL/GenBank/DDBJ databases">
        <title>Genome Sequence of Bacillus sp. DW5-4.</title>
        <authorList>
            <person name="Lai Q."/>
            <person name="Liu Y."/>
            <person name="Shao Z."/>
        </authorList>
    </citation>
    <scope>NUCLEOTIDE SEQUENCE [LARGE SCALE GENOMIC DNA]</scope>
    <source>
        <strain evidence="1 2">DW5-4</strain>
    </source>
</reference>
<gene>
    <name evidence="1" type="ORF">BA70_16170</name>
</gene>
<dbReference type="AlphaFoldDB" id="A0A081LD87"/>
<keyword evidence="2" id="KW-1185">Reference proteome</keyword>
<comment type="caution">
    <text evidence="1">The sequence shown here is derived from an EMBL/GenBank/DDBJ whole genome shotgun (WGS) entry which is preliminary data.</text>
</comment>
<protein>
    <recommendedName>
        <fullName evidence="3">YfmQ</fullName>
    </recommendedName>
</protein>